<gene>
    <name evidence="1" type="ORF">CFR75_17125</name>
</gene>
<name>A0A318PDQ7_KOMXY</name>
<dbReference type="OrthoDB" id="7263421at2"/>
<accession>A0A318PDQ7</accession>
<keyword evidence="2" id="KW-1185">Reference proteome</keyword>
<dbReference type="AlphaFoldDB" id="A0A318PDQ7"/>
<sequence length="144" mass="17149">MLPEFAEYTPCFIQDRVGFIRDRGSNELYWRDISELPSVIERVLMQGISFFDEHYNFSSEENMLEFLPAKYKVSLSGGYHEYEQSQGVMLCIIRCIIGDFEFVRRYRSDEYKTVFPKMTEDLDKIIAYVPQMEKSWREKGYVSV</sequence>
<evidence type="ECO:0000313" key="2">
    <source>
        <dbReference type="Proteomes" id="UP000248257"/>
    </source>
</evidence>
<protein>
    <submittedName>
        <fullName evidence="1">Uncharacterized protein</fullName>
    </submittedName>
</protein>
<dbReference type="EMBL" id="NKUC01000116">
    <property type="protein sequence ID" value="PYD55350.1"/>
    <property type="molecule type" value="Genomic_DNA"/>
</dbReference>
<reference evidence="1 2" key="1">
    <citation type="submission" date="2017-07" db="EMBL/GenBank/DDBJ databases">
        <title>A draft genome sequence of Komagataeibacter xylinus LMG 1515.</title>
        <authorList>
            <person name="Skraban J."/>
            <person name="Cleenwerck I."/>
            <person name="Vandamme P."/>
            <person name="Trcek J."/>
        </authorList>
    </citation>
    <scope>NUCLEOTIDE SEQUENCE [LARGE SCALE GENOMIC DNA]</scope>
    <source>
        <strain evidence="1 2">LMG 1515</strain>
    </source>
</reference>
<organism evidence="1 2">
    <name type="scientific">Komagataeibacter xylinus</name>
    <name type="common">Gluconacetobacter xylinus</name>
    <dbReference type="NCBI Taxonomy" id="28448"/>
    <lineage>
        <taxon>Bacteria</taxon>
        <taxon>Pseudomonadati</taxon>
        <taxon>Pseudomonadota</taxon>
        <taxon>Alphaproteobacteria</taxon>
        <taxon>Acetobacterales</taxon>
        <taxon>Acetobacteraceae</taxon>
        <taxon>Komagataeibacter</taxon>
    </lineage>
</organism>
<evidence type="ECO:0000313" key="1">
    <source>
        <dbReference type="EMBL" id="PYD55350.1"/>
    </source>
</evidence>
<comment type="caution">
    <text evidence="1">The sequence shown here is derived from an EMBL/GenBank/DDBJ whole genome shotgun (WGS) entry which is preliminary data.</text>
</comment>
<dbReference type="Proteomes" id="UP000248257">
    <property type="component" value="Unassembled WGS sequence"/>
</dbReference>
<proteinExistence type="predicted"/>
<dbReference type="RefSeq" id="WP_082770974.1">
    <property type="nucleotide sequence ID" value="NZ_CBCRXN010000153.1"/>
</dbReference>